<dbReference type="GO" id="GO:0004843">
    <property type="term" value="F:cysteine-type deubiquitinase activity"/>
    <property type="evidence" value="ECO:0007669"/>
    <property type="project" value="InterPro"/>
</dbReference>
<keyword evidence="4" id="KW-1185">Reference proteome</keyword>
<accession>A0AA47NXS1</accession>
<comment type="caution">
    <text evidence="3">The sequence shown here is derived from an EMBL/GenBank/DDBJ whole genome shotgun (WGS) entry which is preliminary data.</text>
</comment>
<dbReference type="PROSITE" id="PS00973">
    <property type="entry name" value="USP_2"/>
    <property type="match status" value="1"/>
</dbReference>
<feature type="region of interest" description="Disordered" evidence="1">
    <location>
        <begin position="1057"/>
        <end position="1080"/>
    </location>
</feature>
<dbReference type="AlphaFoldDB" id="A0AA47NXS1"/>
<feature type="compositionally biased region" description="Low complexity" evidence="1">
    <location>
        <begin position="628"/>
        <end position="639"/>
    </location>
</feature>
<dbReference type="InterPro" id="IPR018200">
    <property type="entry name" value="USP_CS"/>
</dbReference>
<protein>
    <submittedName>
        <fullName evidence="3">Ubiquitin carboxyl-terminal hydrolase 38</fullName>
    </submittedName>
</protein>
<reference evidence="3" key="1">
    <citation type="journal article" date="2023" name="Front. Mar. Sci.">
        <title>A new Merluccius polli reference genome to investigate the effects of global change in West African waters.</title>
        <authorList>
            <person name="Mateo J.L."/>
            <person name="Blanco-Fernandez C."/>
            <person name="Garcia-Vazquez E."/>
            <person name="Machado-Schiaffino G."/>
        </authorList>
    </citation>
    <scope>NUCLEOTIDE SEQUENCE</scope>
    <source>
        <strain evidence="3">C29</strain>
        <tissue evidence="3">Fin</tissue>
    </source>
</reference>
<dbReference type="Proteomes" id="UP001174136">
    <property type="component" value="Unassembled WGS sequence"/>
</dbReference>
<dbReference type="Pfam" id="PF00443">
    <property type="entry name" value="UCH"/>
    <property type="match status" value="1"/>
</dbReference>
<dbReference type="Pfam" id="PF21246">
    <property type="entry name" value="Usp38-like_N"/>
    <property type="match status" value="1"/>
</dbReference>
<dbReference type="GO" id="GO:0005829">
    <property type="term" value="C:cytosol"/>
    <property type="evidence" value="ECO:0007669"/>
    <property type="project" value="TreeGrafter"/>
</dbReference>
<feature type="region of interest" description="Disordered" evidence="1">
    <location>
        <begin position="627"/>
        <end position="679"/>
    </location>
</feature>
<dbReference type="InterPro" id="IPR033840">
    <property type="entry name" value="USP38"/>
</dbReference>
<feature type="compositionally biased region" description="Polar residues" evidence="1">
    <location>
        <begin position="802"/>
        <end position="811"/>
    </location>
</feature>
<dbReference type="InterPro" id="IPR028889">
    <property type="entry name" value="USP"/>
</dbReference>
<dbReference type="InterPro" id="IPR049407">
    <property type="entry name" value="Usp38-like_N"/>
</dbReference>
<dbReference type="PROSITE" id="PS50235">
    <property type="entry name" value="USP_3"/>
    <property type="match status" value="1"/>
</dbReference>
<organism evidence="3 4">
    <name type="scientific">Merluccius polli</name>
    <name type="common">Benguela hake</name>
    <name type="synonym">Merluccius cadenati</name>
    <dbReference type="NCBI Taxonomy" id="89951"/>
    <lineage>
        <taxon>Eukaryota</taxon>
        <taxon>Metazoa</taxon>
        <taxon>Chordata</taxon>
        <taxon>Craniata</taxon>
        <taxon>Vertebrata</taxon>
        <taxon>Euteleostomi</taxon>
        <taxon>Actinopterygii</taxon>
        <taxon>Neopterygii</taxon>
        <taxon>Teleostei</taxon>
        <taxon>Neoteleostei</taxon>
        <taxon>Acanthomorphata</taxon>
        <taxon>Zeiogadaria</taxon>
        <taxon>Gadariae</taxon>
        <taxon>Gadiformes</taxon>
        <taxon>Gadoidei</taxon>
        <taxon>Merlucciidae</taxon>
        <taxon>Merluccius</taxon>
    </lineage>
</organism>
<dbReference type="SUPFAM" id="SSF54001">
    <property type="entry name" value="Cysteine proteinases"/>
    <property type="match status" value="1"/>
</dbReference>
<sequence length="1141" mass="125077">MDKILEALVCSNHTVPVKKAIVKKVVEAAEKEVTPEQCKALYTLTARLILLGEDAFQKQVGFQVLEAYARYHRGEFQLFFTKDFVLGLLQQGYDRLECKDPAIIDYIHCCLRLLISCPSVLEIFTVLQVELLRMVCERPKPALCARISTLLSDFVQCIPREKSAVLFCQQLVRTISYFHCPASQERELREYVGQVTKVSTLLQNIWKAEPATLLPSLQEVFAIISSTDPSFDPSISLASLVQHIPLQMITVLIKSLTTDQNVKDASMTKALCRMIDWLSWPLAQHIDTWVIALLKGLAAVQKFTILIDVTLLKIELVFNRLWYPIVRQGALVVLSHMLLSFQHSPEAFHLVVPHVVHLVQTLRADGLPTSKGFLLQFTELIHCMMYQYSGFPDLYDNILEAIKDLPKPAEEKIKVVLNQSAWTSQSNTFASGVLRQAGKSETGKTGLVNLGNTCYMNSIIQTLFMATERHVLSLHLSGTNMLMKKLQLLFAFLAHTQRAAYAPRNFFEASRPPWFNAGSQQDCSEYLRFLLDRLHEEEKTLQILQSAKPMIGPLTLAASEAPAGQSPPEGDKEPRFSAEEPQPSEDSRTLIERMFGGRLSTGIRCTQCNSISQKEEPFTDLSLAFCPSSTTSSQRTTSSADRPSAEEPKGLGLGQGSVNGGSEAPELQGPAKSPVALAGGGAGHAVQVTNEPPLSVPDLVNYFLAPEILDEENAYFCDRCSSLQRAERTMEVVAAPEYLILTLLRFSYDAKCHVRRKILDNVTMPPLMTLPVHAPPPSPSPPSPPVSSSSSSSLCAIAPSLQVDSPESSENLAKKLKPSQKEEELEEDEEVEVVEEEEEEAAEEGEEEEVNGRTDGPEQMEGDGRTATLVPYVLSSVVMHSGTSSESGHYYSYGRNLSGADGRQHLLTGPSALEKRHRQEEVEAAEEAGPGSARATCTAFARPRPTQAEAWPGAAEGRKDWMLFNDSRVSFTSLRSVQNVTDRFPKDTAYVLIYRKQEPLGALAGPSRGGAPNGMSLNAEPPLQKELLDAITKDNKLYLQEQELNARAQALQASSSSCSFRHNGSDDNDPPGSCGPSGGGGGGGGFNTNLCLHWRGATPGGPRGCSPSEAAATPVGSRFPEFDCSRANGANGANRANRANW</sequence>
<keyword evidence="3" id="KW-0378">Hydrolase</keyword>
<feature type="compositionally biased region" description="Pro residues" evidence="1">
    <location>
        <begin position="773"/>
        <end position="785"/>
    </location>
</feature>
<evidence type="ECO:0000313" key="4">
    <source>
        <dbReference type="Proteomes" id="UP001174136"/>
    </source>
</evidence>
<dbReference type="InterPro" id="IPR038765">
    <property type="entry name" value="Papain-like_cys_pep_sf"/>
</dbReference>
<dbReference type="GO" id="GO:0016579">
    <property type="term" value="P:protein deubiquitination"/>
    <property type="evidence" value="ECO:0007669"/>
    <property type="project" value="InterPro"/>
</dbReference>
<gene>
    <name evidence="3" type="primary">USP38</name>
    <name evidence="3" type="ORF">N1851_019306</name>
</gene>
<feature type="region of interest" description="Disordered" evidence="1">
    <location>
        <begin position="770"/>
        <end position="863"/>
    </location>
</feature>
<dbReference type="InterPro" id="IPR050164">
    <property type="entry name" value="Peptidase_C19"/>
</dbReference>
<dbReference type="PANTHER" id="PTHR24006:SF710">
    <property type="entry name" value="UBIQUITIN CARBOXYL-TERMINAL HYDROLASE 38"/>
    <property type="match status" value="1"/>
</dbReference>
<name>A0AA47NXS1_MERPO</name>
<evidence type="ECO:0000256" key="1">
    <source>
        <dbReference type="SAM" id="MobiDB-lite"/>
    </source>
</evidence>
<dbReference type="InterPro" id="IPR001394">
    <property type="entry name" value="Peptidase_C19_UCH"/>
</dbReference>
<dbReference type="EMBL" id="JAOPHQ010003483">
    <property type="protein sequence ID" value="KAK0142761.1"/>
    <property type="molecule type" value="Genomic_DNA"/>
</dbReference>
<feature type="region of interest" description="Disordered" evidence="1">
    <location>
        <begin position="559"/>
        <end position="589"/>
    </location>
</feature>
<proteinExistence type="predicted"/>
<feature type="domain" description="USP" evidence="2">
    <location>
        <begin position="445"/>
        <end position="997"/>
    </location>
</feature>
<feature type="compositionally biased region" description="Acidic residues" evidence="1">
    <location>
        <begin position="823"/>
        <end position="849"/>
    </location>
</feature>
<feature type="compositionally biased region" description="Basic and acidic residues" evidence="1">
    <location>
        <begin position="569"/>
        <end position="578"/>
    </location>
</feature>
<evidence type="ECO:0000313" key="3">
    <source>
        <dbReference type="EMBL" id="KAK0142761.1"/>
    </source>
</evidence>
<dbReference type="CDD" id="cd02664">
    <property type="entry name" value="Peptidase_C19H"/>
    <property type="match status" value="1"/>
</dbReference>
<dbReference type="Gene3D" id="3.90.70.10">
    <property type="entry name" value="Cysteine proteinases"/>
    <property type="match status" value="1"/>
</dbReference>
<dbReference type="GO" id="GO:0005634">
    <property type="term" value="C:nucleus"/>
    <property type="evidence" value="ECO:0007669"/>
    <property type="project" value="TreeGrafter"/>
</dbReference>
<dbReference type="PROSITE" id="PS00972">
    <property type="entry name" value="USP_1"/>
    <property type="match status" value="1"/>
</dbReference>
<dbReference type="PANTHER" id="PTHR24006">
    <property type="entry name" value="UBIQUITIN CARBOXYL-TERMINAL HYDROLASE"/>
    <property type="match status" value="1"/>
</dbReference>
<evidence type="ECO:0000259" key="2">
    <source>
        <dbReference type="PROSITE" id="PS50235"/>
    </source>
</evidence>
<dbReference type="GO" id="GO:0006511">
    <property type="term" value="P:ubiquitin-dependent protein catabolic process"/>
    <property type="evidence" value="ECO:0007669"/>
    <property type="project" value="InterPro"/>
</dbReference>
<dbReference type="InterPro" id="IPR016024">
    <property type="entry name" value="ARM-type_fold"/>
</dbReference>
<dbReference type="SUPFAM" id="SSF48371">
    <property type="entry name" value="ARM repeat"/>
    <property type="match status" value="1"/>
</dbReference>